<dbReference type="OrthoDB" id="7554560at2759"/>
<keyword evidence="1" id="KW-0808">Transferase</keyword>
<dbReference type="AlphaFoldDB" id="A0A0J7MZX3"/>
<sequence>MEELLLRKQWQIHLSKASLPGIRTRDAIRPILDEWLDRKSGSIVFHLTQLLSGHGCFNAYLYKIGKVEDPACSHCGGGPDTAEHTLVDCAAWANEREDLEKWTGQRNLSLGEMVKAAVRDPEAWTAMTRFA</sequence>
<keyword evidence="1" id="KW-0695">RNA-directed DNA polymerase</keyword>
<dbReference type="PaxDb" id="67767-A0A0J7MZX3"/>
<keyword evidence="1" id="KW-0548">Nucleotidyltransferase</keyword>
<dbReference type="Proteomes" id="UP000036403">
    <property type="component" value="Unassembled WGS sequence"/>
</dbReference>
<gene>
    <name evidence="1" type="ORF">RF55_15178</name>
</gene>
<dbReference type="EMBL" id="LBMM01012797">
    <property type="protein sequence ID" value="KMQ85990.1"/>
    <property type="molecule type" value="Genomic_DNA"/>
</dbReference>
<evidence type="ECO:0000313" key="2">
    <source>
        <dbReference type="Proteomes" id="UP000036403"/>
    </source>
</evidence>
<dbReference type="GO" id="GO:0003964">
    <property type="term" value="F:RNA-directed DNA polymerase activity"/>
    <property type="evidence" value="ECO:0007669"/>
    <property type="project" value="UniProtKB-KW"/>
</dbReference>
<proteinExistence type="predicted"/>
<evidence type="ECO:0000313" key="1">
    <source>
        <dbReference type="EMBL" id="KMQ85990.1"/>
    </source>
</evidence>
<protein>
    <submittedName>
        <fullName evidence="1">Reverse transcriptase</fullName>
    </submittedName>
</protein>
<accession>A0A0J7MZX3</accession>
<reference evidence="1 2" key="1">
    <citation type="submission" date="2015-04" db="EMBL/GenBank/DDBJ databases">
        <title>Lasius niger genome sequencing.</title>
        <authorList>
            <person name="Konorov E.A."/>
            <person name="Nikitin M.A."/>
            <person name="Kirill M.V."/>
            <person name="Chang P."/>
        </authorList>
    </citation>
    <scope>NUCLEOTIDE SEQUENCE [LARGE SCALE GENOMIC DNA]</scope>
    <source>
        <tissue evidence="1">Whole</tissue>
    </source>
</reference>
<comment type="caution">
    <text evidence="1">The sequence shown here is derived from an EMBL/GenBank/DDBJ whole genome shotgun (WGS) entry which is preliminary data.</text>
</comment>
<keyword evidence="2" id="KW-1185">Reference proteome</keyword>
<organism evidence="1 2">
    <name type="scientific">Lasius niger</name>
    <name type="common">Black garden ant</name>
    <dbReference type="NCBI Taxonomy" id="67767"/>
    <lineage>
        <taxon>Eukaryota</taxon>
        <taxon>Metazoa</taxon>
        <taxon>Ecdysozoa</taxon>
        <taxon>Arthropoda</taxon>
        <taxon>Hexapoda</taxon>
        <taxon>Insecta</taxon>
        <taxon>Pterygota</taxon>
        <taxon>Neoptera</taxon>
        <taxon>Endopterygota</taxon>
        <taxon>Hymenoptera</taxon>
        <taxon>Apocrita</taxon>
        <taxon>Aculeata</taxon>
        <taxon>Formicoidea</taxon>
        <taxon>Formicidae</taxon>
        <taxon>Formicinae</taxon>
        <taxon>Lasius</taxon>
        <taxon>Lasius</taxon>
    </lineage>
</organism>
<name>A0A0J7MZX3_LASNI</name>